<dbReference type="Proteomes" id="UP000000742">
    <property type="component" value="Chromosome"/>
</dbReference>
<dbReference type="KEGG" id="afl:Aflv_2442"/>
<dbReference type="PATRIC" id="fig|491915.6.peg.2516"/>
<gene>
    <name evidence="2" type="ordered locus">Aflv_2442</name>
</gene>
<proteinExistence type="predicted"/>
<organism evidence="2 3">
    <name type="scientific">Anoxybacillus flavithermus (strain DSM 21510 / WK1)</name>
    <dbReference type="NCBI Taxonomy" id="491915"/>
    <lineage>
        <taxon>Bacteria</taxon>
        <taxon>Bacillati</taxon>
        <taxon>Bacillota</taxon>
        <taxon>Bacilli</taxon>
        <taxon>Bacillales</taxon>
        <taxon>Anoxybacillaceae</taxon>
        <taxon>Anoxybacillus</taxon>
    </lineage>
</organism>
<sequence>MNITSRRLEILDKMLEEYSYKYGYYSVAGLLIKYYILITSLDLFVNCEDKYKYDLYVNLKEATDLVLDHYQKAERSPTISQNTWSYEVEINGEKFYKFDPEIYEKYYSNSGEIIQKKLVKASKEIINSIEGHKFYLYAVNKNMEPIIYLKTIPLFDLMNGRQRLKEGEYPIAHPVLLHNYDLIAKGAGEIVFIKDDDKNIIKGALINNKSGHFRPSPSTLEVVKKIFSQALNISKENIVTIGIEGV</sequence>
<evidence type="ECO:0000313" key="3">
    <source>
        <dbReference type="Proteomes" id="UP000000742"/>
    </source>
</evidence>
<keyword evidence="1" id="KW-0472">Membrane</keyword>
<reference evidence="2 3" key="1">
    <citation type="journal article" date="2008" name="Genome Biol.">
        <title>Encapsulated in silica: genome, proteome and physiology of the thermophilic bacterium Anoxybacillus flavithermus WK1.</title>
        <authorList>
            <person name="Saw J.H."/>
            <person name="Mountain B.W."/>
            <person name="Feng L."/>
            <person name="Omelchenko M.V."/>
            <person name="Hou S."/>
            <person name="Saito J.A."/>
            <person name="Stott M.B."/>
            <person name="Li D."/>
            <person name="Zhao G."/>
            <person name="Wu J."/>
            <person name="Galperin M.Y."/>
            <person name="Koonin E.V."/>
            <person name="Makarova K.S."/>
            <person name="Wolf Y.I."/>
            <person name="Rigden D.J."/>
            <person name="Dunfield P.F."/>
            <person name="Wang L."/>
            <person name="Alam M."/>
        </authorList>
    </citation>
    <scope>NUCLEOTIDE SEQUENCE [LARGE SCALE GENOMIC DNA]</scope>
    <source>
        <strain evidence="3">DSM 21510 / WK1</strain>
    </source>
</reference>
<evidence type="ECO:0000256" key="1">
    <source>
        <dbReference type="SAM" id="Phobius"/>
    </source>
</evidence>
<dbReference type="STRING" id="491915.Aflv_2442"/>
<dbReference type="AlphaFoldDB" id="B7GF35"/>
<name>B7GF35_ANOFW</name>
<evidence type="ECO:0000313" key="2">
    <source>
        <dbReference type="EMBL" id="ACJ34799.1"/>
    </source>
</evidence>
<accession>B7GF35</accession>
<keyword evidence="1" id="KW-0812">Transmembrane</keyword>
<feature type="transmembrane region" description="Helical" evidence="1">
    <location>
        <begin position="22"/>
        <end position="45"/>
    </location>
</feature>
<protein>
    <submittedName>
        <fullName evidence="2">Uncharacterized protein</fullName>
    </submittedName>
</protein>
<dbReference type="RefSeq" id="WP_012575957.1">
    <property type="nucleotide sequence ID" value="NC_011567.1"/>
</dbReference>
<dbReference type="GeneID" id="7038715"/>
<dbReference type="HOGENOM" id="CLU_1127260_0_0_9"/>
<dbReference type="EMBL" id="CP000922">
    <property type="protein sequence ID" value="ACJ34799.1"/>
    <property type="molecule type" value="Genomic_DNA"/>
</dbReference>
<keyword evidence="1" id="KW-1133">Transmembrane helix</keyword>